<keyword evidence="4" id="KW-0472">Membrane</keyword>
<dbReference type="CDD" id="cd05374">
    <property type="entry name" value="17beta-HSD-like_SDR_c"/>
    <property type="match status" value="1"/>
</dbReference>
<dbReference type="PRINTS" id="PR00081">
    <property type="entry name" value="GDHRDH"/>
</dbReference>
<dbReference type="Gene3D" id="3.40.50.720">
    <property type="entry name" value="NAD(P)-binding Rossmann-like Domain"/>
    <property type="match status" value="1"/>
</dbReference>
<evidence type="ECO:0000256" key="4">
    <source>
        <dbReference type="SAM" id="Phobius"/>
    </source>
</evidence>
<keyword evidence="4" id="KW-1133">Transmembrane helix</keyword>
<gene>
    <name evidence="5" type="ORF">OB236_26905</name>
</gene>
<dbReference type="InterPro" id="IPR036291">
    <property type="entry name" value="NAD(P)-bd_dom_sf"/>
</dbReference>
<name>A0ABT2UM68_9BACL</name>
<dbReference type="PANTHER" id="PTHR43976">
    <property type="entry name" value="SHORT CHAIN DEHYDROGENASE"/>
    <property type="match status" value="1"/>
</dbReference>
<dbReference type="PRINTS" id="PR00080">
    <property type="entry name" value="SDRFAMILY"/>
</dbReference>
<evidence type="ECO:0000256" key="3">
    <source>
        <dbReference type="RuleBase" id="RU000363"/>
    </source>
</evidence>
<dbReference type="InterPro" id="IPR002347">
    <property type="entry name" value="SDR_fam"/>
</dbReference>
<dbReference type="Pfam" id="PF00106">
    <property type="entry name" value="adh_short"/>
    <property type="match status" value="1"/>
</dbReference>
<dbReference type="PANTHER" id="PTHR43976:SF16">
    <property type="entry name" value="SHORT-CHAIN DEHYDROGENASE_REDUCTASE FAMILY PROTEIN"/>
    <property type="match status" value="1"/>
</dbReference>
<comment type="caution">
    <text evidence="5">The sequence shown here is derived from an EMBL/GenBank/DDBJ whole genome shotgun (WGS) entry which is preliminary data.</text>
</comment>
<keyword evidence="2" id="KW-0560">Oxidoreductase</keyword>
<sequence length="303" mass="33695">MNTSIHSPADHPSSIPSSEPVILITGASSGFGLLISITMAKKGYRVIASMRDLSNQSQLMEQARAAKVELLIDCVQLDVTDHRTISEVINETKERYGRIDILVNNAGLAIGGFIEEVPIEAWRQQMDINYFGLVAVTKAVLPYMRQQRSGHIFNISSVSGRVGFPGYAPYVASKFAVEGFSEALRLEMQPFGVQVVLVEPGAYPTSIWKKGFDSIHTSPHSPYQDQLDAVLNYSKSTLNNGADPQYIADAIARISRLRRPKLRYAMGKGVHFLLFSKVLLPWNWIESCMLKLLKIRKAPDRSL</sequence>
<dbReference type="InterPro" id="IPR051911">
    <property type="entry name" value="SDR_oxidoreductase"/>
</dbReference>
<evidence type="ECO:0000256" key="2">
    <source>
        <dbReference type="ARBA" id="ARBA00023002"/>
    </source>
</evidence>
<protein>
    <submittedName>
        <fullName evidence="5">SDR family oxidoreductase</fullName>
    </submittedName>
</protein>
<dbReference type="EMBL" id="JAOQIO010000095">
    <property type="protein sequence ID" value="MCU6795751.1"/>
    <property type="molecule type" value="Genomic_DNA"/>
</dbReference>
<evidence type="ECO:0000256" key="1">
    <source>
        <dbReference type="ARBA" id="ARBA00006484"/>
    </source>
</evidence>
<evidence type="ECO:0000313" key="5">
    <source>
        <dbReference type="EMBL" id="MCU6795751.1"/>
    </source>
</evidence>
<dbReference type="RefSeq" id="WP_262686697.1">
    <property type="nucleotide sequence ID" value="NZ_JAOQIO010000095.1"/>
</dbReference>
<proteinExistence type="inferred from homology"/>
<keyword evidence="6" id="KW-1185">Reference proteome</keyword>
<keyword evidence="4" id="KW-0812">Transmembrane</keyword>
<dbReference type="Proteomes" id="UP001652445">
    <property type="component" value="Unassembled WGS sequence"/>
</dbReference>
<dbReference type="NCBIfam" id="NF005372">
    <property type="entry name" value="PRK06914.1"/>
    <property type="match status" value="1"/>
</dbReference>
<comment type="similarity">
    <text evidence="1 3">Belongs to the short-chain dehydrogenases/reductases (SDR) family.</text>
</comment>
<accession>A0ABT2UM68</accession>
<dbReference type="PROSITE" id="PS00061">
    <property type="entry name" value="ADH_SHORT"/>
    <property type="match status" value="1"/>
</dbReference>
<feature type="transmembrane region" description="Helical" evidence="4">
    <location>
        <begin position="20"/>
        <end position="40"/>
    </location>
</feature>
<dbReference type="InterPro" id="IPR020904">
    <property type="entry name" value="Sc_DH/Rdtase_CS"/>
</dbReference>
<dbReference type="SUPFAM" id="SSF51735">
    <property type="entry name" value="NAD(P)-binding Rossmann-fold domains"/>
    <property type="match status" value="1"/>
</dbReference>
<organism evidence="5 6">
    <name type="scientific">Paenibacillus baimaensis</name>
    <dbReference type="NCBI Taxonomy" id="2982185"/>
    <lineage>
        <taxon>Bacteria</taxon>
        <taxon>Bacillati</taxon>
        <taxon>Bacillota</taxon>
        <taxon>Bacilli</taxon>
        <taxon>Bacillales</taxon>
        <taxon>Paenibacillaceae</taxon>
        <taxon>Paenibacillus</taxon>
    </lineage>
</organism>
<reference evidence="5 6" key="1">
    <citation type="submission" date="2022-09" db="EMBL/GenBank/DDBJ databases">
        <authorList>
            <person name="Han X.L."/>
            <person name="Wang Q."/>
            <person name="Lu T."/>
        </authorList>
    </citation>
    <scope>NUCLEOTIDE SEQUENCE [LARGE SCALE GENOMIC DNA]</scope>
    <source>
        <strain evidence="5 6">WQ 127069</strain>
    </source>
</reference>
<evidence type="ECO:0000313" key="6">
    <source>
        <dbReference type="Proteomes" id="UP001652445"/>
    </source>
</evidence>